<evidence type="ECO:0000256" key="4">
    <source>
        <dbReference type="ARBA" id="ARBA00022741"/>
    </source>
</evidence>
<evidence type="ECO:0000256" key="6">
    <source>
        <dbReference type="ARBA" id="ARBA00022962"/>
    </source>
</evidence>
<comment type="catalytic activity">
    <reaction evidence="8">
        <text>L-glutamine + H2O = L-glutamate + NH4(+)</text>
        <dbReference type="Rhea" id="RHEA:15889"/>
        <dbReference type="ChEBI" id="CHEBI:15377"/>
        <dbReference type="ChEBI" id="CHEBI:28938"/>
        <dbReference type="ChEBI" id="CHEBI:29985"/>
        <dbReference type="ChEBI" id="CHEBI:58359"/>
    </reaction>
</comment>
<protein>
    <recommendedName>
        <fullName evidence="8">Carbamoyl phosphate synthase small chain</fullName>
        <ecNumber evidence="8">6.3.5.5</ecNumber>
    </recommendedName>
    <alternativeName>
        <fullName evidence="8">Carbamoyl phosphate synthetase glutamine chain</fullName>
    </alternativeName>
</protein>
<comment type="pathway">
    <text evidence="1 8">Amino-acid biosynthesis; L-arginine biosynthesis; carbamoyl phosphate from bicarbonate: step 1/1.</text>
</comment>
<keyword evidence="8" id="KW-0665">Pyrimidine biosynthesis</keyword>
<feature type="binding site" evidence="8">
    <location>
        <position position="45"/>
    </location>
    <ligand>
        <name>L-glutamine</name>
        <dbReference type="ChEBI" id="CHEBI:58359"/>
    </ligand>
</feature>
<feature type="domain" description="Carbamoyl-phosphate synthase small subunit N-terminal" evidence="9">
    <location>
        <begin position="1"/>
        <end position="131"/>
    </location>
</feature>
<evidence type="ECO:0000256" key="3">
    <source>
        <dbReference type="ARBA" id="ARBA00022598"/>
    </source>
</evidence>
<feature type="active site" evidence="8">
    <location>
        <position position="330"/>
    </location>
</feature>
<dbReference type="PRINTS" id="PR00096">
    <property type="entry name" value="GATASE"/>
</dbReference>
<dbReference type="InterPro" id="IPR035686">
    <property type="entry name" value="CPSase_GATase1"/>
</dbReference>
<keyword evidence="11" id="KW-1185">Reference proteome</keyword>
<dbReference type="GO" id="GO:0004088">
    <property type="term" value="F:carbamoyl-phosphate synthase (glutamine-hydrolyzing) activity"/>
    <property type="evidence" value="ECO:0007669"/>
    <property type="project" value="UniProtKB-EC"/>
</dbReference>
<dbReference type="SUPFAM" id="SSF52021">
    <property type="entry name" value="Carbamoyl phosphate synthetase, small subunit N-terminal domain"/>
    <property type="match status" value="1"/>
</dbReference>
<organism evidence="10 11">
    <name type="scientific">Clostridium lapidicellarium</name>
    <dbReference type="NCBI Taxonomy" id="3240931"/>
    <lineage>
        <taxon>Bacteria</taxon>
        <taxon>Bacillati</taxon>
        <taxon>Bacillota</taxon>
        <taxon>Clostridia</taxon>
        <taxon>Eubacteriales</taxon>
        <taxon>Clostridiaceae</taxon>
        <taxon>Clostridium</taxon>
    </lineage>
</organism>
<feature type="region of interest" description="CPSase" evidence="8">
    <location>
        <begin position="1"/>
        <end position="169"/>
    </location>
</feature>
<dbReference type="PANTHER" id="PTHR43418">
    <property type="entry name" value="MULTIFUNCTIONAL TRYPTOPHAN BIOSYNTHESIS PROTEIN-RELATED"/>
    <property type="match status" value="1"/>
</dbReference>
<comment type="pathway">
    <text evidence="8">Pyrimidine metabolism; UMP biosynthesis via de novo pathway; (S)-dihydroorotate from bicarbonate: step 1/3.</text>
</comment>
<dbReference type="PANTHER" id="PTHR43418:SF7">
    <property type="entry name" value="CARBAMOYL-PHOSPHATE SYNTHASE SMALL CHAIN"/>
    <property type="match status" value="1"/>
</dbReference>
<sequence>MNSILYLEDGTVFMGKAVGRNGVTAGELVFNTSMTGYQEILTDPSYRGQVITFCYPYIGNYGVNQDFSQSGEAQVKGVVLKNAYSDTSHYLSRESFTDFLKKNNIVGISGIDTRSITKKIRSKGTMKCVICNKNKPINEIKNMLDSCDDKNLVEQVSTPSVKNIKGSGPKVALLDFGAKINIMKNLKRRNCDITVFPYDSSYEDIERINPQGILLSNGPGNPKDLGKIMPTIKKMIGNIPVFGICLGHQLLALALGGDTYKMKFGHRGSNHGVYDRDLDKSFITSQNHGYAVRRESLDKDIIEVTHLNLNDNTVEGIRHKTLPIFSVQFHPEGSPGPKDTDYLFDKFLRYMTL</sequence>
<dbReference type="CDD" id="cd01744">
    <property type="entry name" value="GATase1_CPSase"/>
    <property type="match status" value="1"/>
</dbReference>
<dbReference type="PRINTS" id="PR00099">
    <property type="entry name" value="CPSGATASE"/>
</dbReference>
<dbReference type="InterPro" id="IPR017926">
    <property type="entry name" value="GATASE"/>
</dbReference>
<evidence type="ECO:0000256" key="7">
    <source>
        <dbReference type="ARBA" id="ARBA00048816"/>
    </source>
</evidence>
<feature type="binding site" evidence="8">
    <location>
        <position position="290"/>
    </location>
    <ligand>
        <name>L-glutamine</name>
        <dbReference type="ChEBI" id="CHEBI:58359"/>
    </ligand>
</feature>
<dbReference type="SUPFAM" id="SSF52317">
    <property type="entry name" value="Class I glutamine amidotransferase-like"/>
    <property type="match status" value="1"/>
</dbReference>
<feature type="binding site" evidence="8">
    <location>
        <position position="287"/>
    </location>
    <ligand>
        <name>L-glutamine</name>
        <dbReference type="ChEBI" id="CHEBI:58359"/>
    </ligand>
</feature>
<dbReference type="RefSeq" id="WP_294181777.1">
    <property type="nucleotide sequence ID" value="NZ_JBGFFE010000014.1"/>
</dbReference>
<comment type="caution">
    <text evidence="10">The sequence shown here is derived from an EMBL/GenBank/DDBJ whole genome shotgun (WGS) entry which is preliminary data.</text>
</comment>
<dbReference type="InterPro" id="IPR029062">
    <property type="entry name" value="Class_I_gatase-like"/>
</dbReference>
<dbReference type="EMBL" id="JBGFFE010000014">
    <property type="protein sequence ID" value="MEY8764014.1"/>
    <property type="molecule type" value="Genomic_DNA"/>
</dbReference>
<feature type="binding site" evidence="8">
    <location>
        <position position="246"/>
    </location>
    <ligand>
        <name>L-glutamine</name>
        <dbReference type="ChEBI" id="CHEBI:58359"/>
    </ligand>
</feature>
<dbReference type="HAMAP" id="MF_01209">
    <property type="entry name" value="CPSase_S_chain"/>
    <property type="match status" value="1"/>
</dbReference>
<keyword evidence="8" id="KW-0028">Amino-acid biosynthesis</keyword>
<evidence type="ECO:0000256" key="2">
    <source>
        <dbReference type="ARBA" id="ARBA00007800"/>
    </source>
</evidence>
<dbReference type="Pfam" id="PF00988">
    <property type="entry name" value="CPSase_sm_chain"/>
    <property type="match status" value="1"/>
</dbReference>
<dbReference type="InterPro" id="IPR050472">
    <property type="entry name" value="Anth_synth/Amidotransfase"/>
</dbReference>
<dbReference type="Proteomes" id="UP001565220">
    <property type="component" value="Unassembled WGS sequence"/>
</dbReference>
<dbReference type="NCBIfam" id="NF009475">
    <property type="entry name" value="PRK12838.1"/>
    <property type="match status" value="1"/>
</dbReference>
<dbReference type="PROSITE" id="PS51273">
    <property type="entry name" value="GATASE_TYPE_1"/>
    <property type="match status" value="1"/>
</dbReference>
<name>A0ABV4DYN4_9CLOT</name>
<gene>
    <name evidence="8 10" type="primary">carA</name>
    <name evidence="10" type="ORF">AB8S09_10245</name>
</gene>
<keyword evidence="6 8" id="KW-0315">Glutamine amidotransferase</keyword>
<evidence type="ECO:0000259" key="9">
    <source>
        <dbReference type="SMART" id="SM01097"/>
    </source>
</evidence>
<dbReference type="EC" id="6.3.5.5" evidence="8"/>
<feature type="active site" description="Nucleophile" evidence="8">
    <location>
        <position position="245"/>
    </location>
</feature>
<feature type="binding site" evidence="8">
    <location>
        <position position="289"/>
    </location>
    <ligand>
        <name>L-glutamine</name>
        <dbReference type="ChEBI" id="CHEBI:58359"/>
    </ligand>
</feature>
<feature type="active site" evidence="8">
    <location>
        <position position="332"/>
    </location>
</feature>
<keyword evidence="8" id="KW-0055">Arginine biosynthesis</keyword>
<proteinExistence type="inferred from homology"/>
<reference evidence="10 11" key="1">
    <citation type="submission" date="2024-08" db="EMBL/GenBank/DDBJ databases">
        <title>Clostridium lapicellarii sp. nov., and Clostridium renhuaiense sp. nov., two species isolated from the mud in a fermentation cellar used for producing sauce-flavour Chinese liquors.</title>
        <authorList>
            <person name="Yang F."/>
            <person name="Wang H."/>
            <person name="Chen L.Q."/>
            <person name="Zhou N."/>
            <person name="Lu J.J."/>
            <person name="Pu X.X."/>
            <person name="Wan B."/>
            <person name="Wang L."/>
            <person name="Liu S.J."/>
        </authorList>
    </citation>
    <scope>NUCLEOTIDE SEQUENCE [LARGE SCALE GENOMIC DNA]</scope>
    <source>
        <strain evidence="10 11">MT-113</strain>
    </source>
</reference>
<dbReference type="Pfam" id="PF00117">
    <property type="entry name" value="GATase"/>
    <property type="match status" value="1"/>
</dbReference>
<evidence type="ECO:0000256" key="1">
    <source>
        <dbReference type="ARBA" id="ARBA00005077"/>
    </source>
</evidence>
<comment type="similarity">
    <text evidence="2 8">Belongs to the CarA family.</text>
</comment>
<evidence type="ECO:0000313" key="11">
    <source>
        <dbReference type="Proteomes" id="UP001565220"/>
    </source>
</evidence>
<comment type="subunit">
    <text evidence="8">Composed of two chains; the small (or glutamine) chain promotes the hydrolysis of glutamine to ammonia, which is used by the large (or ammonia) chain to synthesize carbamoyl phosphate. Tetramer of heterodimers (alpha,beta)4.</text>
</comment>
<feature type="binding site" evidence="8">
    <location>
        <position position="249"/>
    </location>
    <ligand>
        <name>L-glutamine</name>
        <dbReference type="ChEBI" id="CHEBI:58359"/>
    </ligand>
</feature>
<dbReference type="PRINTS" id="PR00097">
    <property type="entry name" value="ANTSNTHASEII"/>
</dbReference>
<evidence type="ECO:0000313" key="10">
    <source>
        <dbReference type="EMBL" id="MEY8764014.1"/>
    </source>
</evidence>
<feature type="binding site" evidence="8">
    <location>
        <position position="218"/>
    </location>
    <ligand>
        <name>L-glutamine</name>
        <dbReference type="ChEBI" id="CHEBI:58359"/>
    </ligand>
</feature>
<keyword evidence="4 8" id="KW-0547">Nucleotide-binding</keyword>
<dbReference type="Gene3D" id="3.50.30.20">
    <property type="entry name" value="Carbamoyl-phosphate synthase small subunit, N-terminal domain"/>
    <property type="match status" value="1"/>
</dbReference>
<dbReference type="SMART" id="SM01097">
    <property type="entry name" value="CPSase_sm_chain"/>
    <property type="match status" value="1"/>
</dbReference>
<comment type="catalytic activity">
    <reaction evidence="7 8">
        <text>hydrogencarbonate + L-glutamine + 2 ATP + H2O = carbamoyl phosphate + L-glutamate + 2 ADP + phosphate + 2 H(+)</text>
        <dbReference type="Rhea" id="RHEA:18633"/>
        <dbReference type="ChEBI" id="CHEBI:15377"/>
        <dbReference type="ChEBI" id="CHEBI:15378"/>
        <dbReference type="ChEBI" id="CHEBI:17544"/>
        <dbReference type="ChEBI" id="CHEBI:29985"/>
        <dbReference type="ChEBI" id="CHEBI:30616"/>
        <dbReference type="ChEBI" id="CHEBI:43474"/>
        <dbReference type="ChEBI" id="CHEBI:58228"/>
        <dbReference type="ChEBI" id="CHEBI:58359"/>
        <dbReference type="ChEBI" id="CHEBI:456216"/>
        <dbReference type="EC" id="6.3.5.5"/>
    </reaction>
</comment>
<accession>A0ABV4DYN4</accession>
<feature type="binding site" evidence="8">
    <location>
        <position position="220"/>
    </location>
    <ligand>
        <name>L-glutamine</name>
        <dbReference type="ChEBI" id="CHEBI:58359"/>
    </ligand>
</feature>
<evidence type="ECO:0000256" key="5">
    <source>
        <dbReference type="ARBA" id="ARBA00022840"/>
    </source>
</evidence>
<dbReference type="InterPro" id="IPR002474">
    <property type="entry name" value="CarbamoylP_synth_ssu_N"/>
</dbReference>
<dbReference type="Gene3D" id="3.40.50.880">
    <property type="match status" value="1"/>
</dbReference>
<evidence type="ECO:0000256" key="8">
    <source>
        <dbReference type="HAMAP-Rule" id="MF_01209"/>
    </source>
</evidence>
<dbReference type="InterPro" id="IPR036480">
    <property type="entry name" value="CarbP_synth_ssu_N_sf"/>
</dbReference>
<keyword evidence="3 8" id="KW-0436">Ligase</keyword>
<dbReference type="InterPro" id="IPR006274">
    <property type="entry name" value="CarbamoylP_synth_ssu"/>
</dbReference>
<dbReference type="NCBIfam" id="TIGR01368">
    <property type="entry name" value="CPSaseIIsmall"/>
    <property type="match status" value="1"/>
</dbReference>
<keyword evidence="5 8" id="KW-0067">ATP-binding</keyword>
<comment type="function">
    <text evidence="8">Small subunit of the glutamine-dependent carbamoyl phosphate synthetase (CPSase). CPSase catalyzes the formation of carbamoyl phosphate from the ammonia moiety of glutamine, carbonate, and phosphate donated by ATP, constituting the first step of 2 biosynthetic pathways, one leading to arginine and/or urea and the other to pyrimidine nucleotides. The small subunit (glutamine amidotransferase) binds and cleaves glutamine to supply the large subunit with the substrate ammonia.</text>
</comment>